<dbReference type="KEGG" id="dwu:DVJ83_15255"/>
<proteinExistence type="predicted"/>
<dbReference type="AlphaFoldDB" id="A0A345ILG3"/>
<feature type="region of interest" description="Disordered" evidence="1">
    <location>
        <begin position="163"/>
        <end position="187"/>
    </location>
</feature>
<keyword evidence="2" id="KW-0614">Plasmid</keyword>
<dbReference type="Proteomes" id="UP000253744">
    <property type="component" value="Plasmid pDrdIV"/>
</dbReference>
<dbReference type="EMBL" id="CP031162">
    <property type="protein sequence ID" value="AXH00536.1"/>
    <property type="molecule type" value="Genomic_DNA"/>
</dbReference>
<geneLocation type="plasmid" evidence="3">
    <name>pdrdiv</name>
</geneLocation>
<evidence type="ECO:0000256" key="1">
    <source>
        <dbReference type="SAM" id="MobiDB-lite"/>
    </source>
</evidence>
<protein>
    <submittedName>
        <fullName evidence="2">Uncharacterized protein</fullName>
    </submittedName>
</protein>
<dbReference type="RefSeq" id="WP_114673196.1">
    <property type="nucleotide sequence ID" value="NZ_CP031162.1"/>
</dbReference>
<reference evidence="2 3" key="1">
    <citation type="submission" date="2018-07" db="EMBL/GenBank/DDBJ databases">
        <title>Complete Genome and Methylome Analysis of Deinococcus wulumuqiensis NEB 479.</title>
        <authorList>
            <person name="Fomenkov A."/>
            <person name="Luyten Y."/>
            <person name="Vincze T."/>
            <person name="Anton B.P."/>
            <person name="Clark T."/>
            <person name="Roberts R.J."/>
            <person name="Morgan R.D."/>
        </authorList>
    </citation>
    <scope>NUCLEOTIDE SEQUENCE [LARGE SCALE GENOMIC DNA]</scope>
    <source>
        <strain evidence="2 3">NEB 479</strain>
        <plasmid evidence="3">Plasmid pdrdiv</plasmid>
    </source>
</reference>
<accession>A0A345ILG3</accession>
<sequence length="187" mass="21024">MEVVIQAYRQVAGVTARAEVLSPCGHEVPRFDQTQAFTQLTAKGAPLRYPSTRLCPVCQTYLPLAARKRVEAAPQVAAEWGSLTRQQRTLAVTTLKMFLEEQGKAAKWPDPMIWDDLSPTERGELAHLGEAITSVFGLTFREYLHLKAEPAPTLTPAALKRLQASPQEKQRRAERRNTRAYLQDRAR</sequence>
<evidence type="ECO:0000313" key="3">
    <source>
        <dbReference type="Proteomes" id="UP000253744"/>
    </source>
</evidence>
<evidence type="ECO:0000313" key="2">
    <source>
        <dbReference type="EMBL" id="AXH00536.1"/>
    </source>
</evidence>
<gene>
    <name evidence="2" type="ORF">DVJ83_15255</name>
</gene>
<name>A0A345ILG3_9DEIO</name>
<feature type="compositionally biased region" description="Basic and acidic residues" evidence="1">
    <location>
        <begin position="168"/>
        <end position="187"/>
    </location>
</feature>
<organism evidence="2 3">
    <name type="scientific">Deinococcus wulumuqiensis</name>
    <dbReference type="NCBI Taxonomy" id="980427"/>
    <lineage>
        <taxon>Bacteria</taxon>
        <taxon>Thermotogati</taxon>
        <taxon>Deinococcota</taxon>
        <taxon>Deinococci</taxon>
        <taxon>Deinococcales</taxon>
        <taxon>Deinococcaceae</taxon>
        <taxon>Deinococcus</taxon>
    </lineage>
</organism>